<keyword evidence="1" id="KW-0812">Transmembrane</keyword>
<evidence type="ECO:0000256" key="1">
    <source>
        <dbReference type="SAM" id="Phobius"/>
    </source>
</evidence>
<dbReference type="SUPFAM" id="SSF81321">
    <property type="entry name" value="Family A G protein-coupled receptor-like"/>
    <property type="match status" value="1"/>
</dbReference>
<dbReference type="EMBL" id="JAKKPZ010000005">
    <property type="protein sequence ID" value="KAI1720563.1"/>
    <property type="molecule type" value="Genomic_DNA"/>
</dbReference>
<keyword evidence="3" id="KW-1185">Reference proteome</keyword>
<feature type="transmembrane region" description="Helical" evidence="1">
    <location>
        <begin position="85"/>
        <end position="111"/>
    </location>
</feature>
<evidence type="ECO:0000313" key="2">
    <source>
        <dbReference type="EMBL" id="KAI1720563.1"/>
    </source>
</evidence>
<keyword evidence="1" id="KW-0472">Membrane</keyword>
<accession>A0AAD4N9U8</accession>
<comment type="caution">
    <text evidence="2">The sequence shown here is derived from an EMBL/GenBank/DDBJ whole genome shotgun (WGS) entry which is preliminary data.</text>
</comment>
<feature type="transmembrane region" description="Helical" evidence="1">
    <location>
        <begin position="48"/>
        <end position="73"/>
    </location>
</feature>
<reference evidence="2" key="1">
    <citation type="submission" date="2022-01" db="EMBL/GenBank/DDBJ databases">
        <title>Genome Sequence Resource for Two Populations of Ditylenchus destructor, the Migratory Endoparasitic Phytonematode.</title>
        <authorList>
            <person name="Zhang H."/>
            <person name="Lin R."/>
            <person name="Xie B."/>
        </authorList>
    </citation>
    <scope>NUCLEOTIDE SEQUENCE</scope>
    <source>
        <strain evidence="2">BazhouSP</strain>
    </source>
</reference>
<evidence type="ECO:0000313" key="3">
    <source>
        <dbReference type="Proteomes" id="UP001201812"/>
    </source>
</evidence>
<keyword evidence="2" id="KW-0675">Receptor</keyword>
<keyword evidence="1" id="KW-1133">Transmembrane helix</keyword>
<proteinExistence type="predicted"/>
<dbReference type="Gene3D" id="1.20.1070.10">
    <property type="entry name" value="Rhodopsin 7-helix transmembrane proteins"/>
    <property type="match status" value="1"/>
</dbReference>
<dbReference type="AlphaFoldDB" id="A0AAD4N9U8"/>
<protein>
    <submittedName>
        <fullName evidence="2">DihydroCaffeic Acid Receptor</fullName>
    </submittedName>
</protein>
<name>A0AAD4N9U8_9BILA</name>
<dbReference type="Proteomes" id="UP001201812">
    <property type="component" value="Unassembled WGS sequence"/>
</dbReference>
<sequence length="383" mass="43500">MAGGFANPYFKNDTNHSSDPTTSCFENVSIDPNVQATLARRLDRMFKVYHGLIALPLALVGLILTLIYIVAVYRAIRQHRVSRKCYVLLLNRALGDVLACLVALTIVIYVLGTAENIKRFLCRMLLVSDGFLCFLKCFEVIRYMQTVTVQKSGHNATVHLLDDFQLACISRTYNLCGNCSSTDKNSLIEPMVRMQNRNLHTNYVSLKEFLRFKKLSSRFPLWKLALNVATFASFNVFYVIWGIVLLLNRDRCFFLRNYTVLMQLLGLIRASLLLRIVMDPLLAFITDLQIRRSTLSMLRISQLQIFPFFSTQKPTEEENSSEFTSNPTVQVKISTSSAGDMQPRSDISRGGFSKATINAVPSPAVQTTPARIQRRTVSFDERF</sequence>
<organism evidence="2 3">
    <name type="scientific">Ditylenchus destructor</name>
    <dbReference type="NCBI Taxonomy" id="166010"/>
    <lineage>
        <taxon>Eukaryota</taxon>
        <taxon>Metazoa</taxon>
        <taxon>Ecdysozoa</taxon>
        <taxon>Nematoda</taxon>
        <taxon>Chromadorea</taxon>
        <taxon>Rhabditida</taxon>
        <taxon>Tylenchina</taxon>
        <taxon>Tylenchomorpha</taxon>
        <taxon>Sphaerularioidea</taxon>
        <taxon>Anguinidae</taxon>
        <taxon>Anguininae</taxon>
        <taxon>Ditylenchus</taxon>
    </lineage>
</organism>
<feature type="transmembrane region" description="Helical" evidence="1">
    <location>
        <begin position="221"/>
        <end position="247"/>
    </location>
</feature>
<gene>
    <name evidence="2" type="ORF">DdX_04801</name>
</gene>